<name>A0A9P6JRZ9_9AGAR</name>
<keyword evidence="2" id="KW-1185">Reference proteome</keyword>
<accession>A0A9P6JRZ9</accession>
<sequence>MPESPSSFGPSLMSVFIFLSSASSWEDGLFRHFDTSIEIHLDSAFLLGVPKQRVV</sequence>
<dbReference type="AlphaFoldDB" id="A0A9P6JRZ9"/>
<organism evidence="1 2">
    <name type="scientific">Crepidotus variabilis</name>
    <dbReference type="NCBI Taxonomy" id="179855"/>
    <lineage>
        <taxon>Eukaryota</taxon>
        <taxon>Fungi</taxon>
        <taxon>Dikarya</taxon>
        <taxon>Basidiomycota</taxon>
        <taxon>Agaricomycotina</taxon>
        <taxon>Agaricomycetes</taxon>
        <taxon>Agaricomycetidae</taxon>
        <taxon>Agaricales</taxon>
        <taxon>Agaricineae</taxon>
        <taxon>Crepidotaceae</taxon>
        <taxon>Crepidotus</taxon>
    </lineage>
</organism>
<dbReference type="Proteomes" id="UP000807306">
    <property type="component" value="Unassembled WGS sequence"/>
</dbReference>
<gene>
    <name evidence="1" type="ORF">CPB83DRAFT_848979</name>
</gene>
<proteinExistence type="predicted"/>
<evidence type="ECO:0000313" key="2">
    <source>
        <dbReference type="Proteomes" id="UP000807306"/>
    </source>
</evidence>
<comment type="caution">
    <text evidence="1">The sequence shown here is derived from an EMBL/GenBank/DDBJ whole genome shotgun (WGS) entry which is preliminary data.</text>
</comment>
<reference evidence="1" key="1">
    <citation type="submission" date="2020-11" db="EMBL/GenBank/DDBJ databases">
        <authorList>
            <consortium name="DOE Joint Genome Institute"/>
            <person name="Ahrendt S."/>
            <person name="Riley R."/>
            <person name="Andreopoulos W."/>
            <person name="Labutti K."/>
            <person name="Pangilinan J."/>
            <person name="Ruiz-Duenas F.J."/>
            <person name="Barrasa J.M."/>
            <person name="Sanchez-Garcia M."/>
            <person name="Camarero S."/>
            <person name="Miyauchi S."/>
            <person name="Serrano A."/>
            <person name="Linde D."/>
            <person name="Babiker R."/>
            <person name="Drula E."/>
            <person name="Ayuso-Fernandez I."/>
            <person name="Pacheco R."/>
            <person name="Padilla G."/>
            <person name="Ferreira P."/>
            <person name="Barriuso J."/>
            <person name="Kellner H."/>
            <person name="Castanera R."/>
            <person name="Alfaro M."/>
            <person name="Ramirez L."/>
            <person name="Pisabarro A.G."/>
            <person name="Kuo A."/>
            <person name="Tritt A."/>
            <person name="Lipzen A."/>
            <person name="He G."/>
            <person name="Yan M."/>
            <person name="Ng V."/>
            <person name="Cullen D."/>
            <person name="Martin F."/>
            <person name="Rosso M.-N."/>
            <person name="Henrissat B."/>
            <person name="Hibbett D."/>
            <person name="Martinez A.T."/>
            <person name="Grigoriev I.V."/>
        </authorList>
    </citation>
    <scope>NUCLEOTIDE SEQUENCE</scope>
    <source>
        <strain evidence="1">CBS 506.95</strain>
    </source>
</reference>
<protein>
    <submittedName>
        <fullName evidence="1">Uncharacterized protein</fullName>
    </submittedName>
</protein>
<dbReference type="EMBL" id="MU157835">
    <property type="protein sequence ID" value="KAF9531407.1"/>
    <property type="molecule type" value="Genomic_DNA"/>
</dbReference>
<evidence type="ECO:0000313" key="1">
    <source>
        <dbReference type="EMBL" id="KAF9531407.1"/>
    </source>
</evidence>